<dbReference type="Proteomes" id="UP000593579">
    <property type="component" value="Unassembled WGS sequence"/>
</dbReference>
<evidence type="ECO:0000256" key="1">
    <source>
        <dbReference type="SAM" id="Coils"/>
    </source>
</evidence>
<accession>A0A7J9CCK0</accession>
<keyword evidence="1" id="KW-0175">Coiled coil</keyword>
<comment type="caution">
    <text evidence="2">The sequence shown here is derived from an EMBL/GenBank/DDBJ whole genome shotgun (WGS) entry which is preliminary data.</text>
</comment>
<dbReference type="AlphaFoldDB" id="A0A7J9CCK0"/>
<gene>
    <name evidence="2" type="ORF">Gogos_008572</name>
</gene>
<dbReference type="EMBL" id="JABEZY010000009">
    <property type="protein sequence ID" value="MBA0746024.1"/>
    <property type="molecule type" value="Genomic_DNA"/>
</dbReference>
<reference evidence="2 3" key="1">
    <citation type="journal article" date="2019" name="Genome Biol. Evol.">
        <title>Insights into the evolution of the New World diploid cottons (Gossypium, subgenus Houzingenia) based on genome sequencing.</title>
        <authorList>
            <person name="Grover C.E."/>
            <person name="Arick M.A. 2nd"/>
            <person name="Thrash A."/>
            <person name="Conover J.L."/>
            <person name="Sanders W.S."/>
            <person name="Peterson D.G."/>
            <person name="Frelichowski J.E."/>
            <person name="Scheffler J.A."/>
            <person name="Scheffler B.E."/>
            <person name="Wendel J.F."/>
        </authorList>
    </citation>
    <scope>NUCLEOTIDE SEQUENCE [LARGE SCALE GENOMIC DNA]</scope>
    <source>
        <strain evidence="2">5</strain>
        <tissue evidence="2">Leaf</tissue>
    </source>
</reference>
<dbReference type="OrthoDB" id="996639at2759"/>
<name>A0A7J9CCK0_GOSGO</name>
<proteinExistence type="predicted"/>
<keyword evidence="3" id="KW-1185">Reference proteome</keyword>
<feature type="coiled-coil region" evidence="1">
    <location>
        <begin position="12"/>
        <end position="39"/>
    </location>
</feature>
<evidence type="ECO:0000313" key="2">
    <source>
        <dbReference type="EMBL" id="MBA0746024.1"/>
    </source>
</evidence>
<organism evidence="2 3">
    <name type="scientific">Gossypium gossypioides</name>
    <name type="common">Mexican cotton</name>
    <name type="synonym">Selera gossypioides</name>
    <dbReference type="NCBI Taxonomy" id="34282"/>
    <lineage>
        <taxon>Eukaryota</taxon>
        <taxon>Viridiplantae</taxon>
        <taxon>Streptophyta</taxon>
        <taxon>Embryophyta</taxon>
        <taxon>Tracheophyta</taxon>
        <taxon>Spermatophyta</taxon>
        <taxon>Magnoliopsida</taxon>
        <taxon>eudicotyledons</taxon>
        <taxon>Gunneridae</taxon>
        <taxon>Pentapetalae</taxon>
        <taxon>rosids</taxon>
        <taxon>malvids</taxon>
        <taxon>Malvales</taxon>
        <taxon>Malvaceae</taxon>
        <taxon>Malvoideae</taxon>
        <taxon>Gossypium</taxon>
    </lineage>
</organism>
<sequence>MSKEEFEQRWAKGSLREMLSAVEERVDKLEESIEDAKESDNTLGESIDDLREQSRDFVTMCFTSNRYNVQELIDSQRKKLTEISDALEAIVMSLNEKIMVTTMALSTRIEELEGELALCRATVGKGVSSAALSNEDRMENYFRAKGITDDAVKVNTVSMFLTDIALLW</sequence>
<evidence type="ECO:0000313" key="3">
    <source>
        <dbReference type="Proteomes" id="UP000593579"/>
    </source>
</evidence>
<protein>
    <submittedName>
        <fullName evidence="2">Uncharacterized protein</fullName>
    </submittedName>
</protein>